<dbReference type="GO" id="GO:0016787">
    <property type="term" value="F:hydrolase activity"/>
    <property type="evidence" value="ECO:0007669"/>
    <property type="project" value="UniProtKB-KW"/>
</dbReference>
<gene>
    <name evidence="3" type="ORF">BDQ12DRAFT_287951</name>
</gene>
<dbReference type="Pfam" id="PF20434">
    <property type="entry name" value="BD-FAE"/>
    <property type="match status" value="1"/>
</dbReference>
<evidence type="ECO:0000313" key="4">
    <source>
        <dbReference type="Proteomes" id="UP000308652"/>
    </source>
</evidence>
<dbReference type="InterPro" id="IPR050300">
    <property type="entry name" value="GDXG_lipolytic_enzyme"/>
</dbReference>
<name>A0A5C3MDG1_9AGAR</name>
<reference evidence="3 4" key="1">
    <citation type="journal article" date="2019" name="Nat. Ecol. Evol.">
        <title>Megaphylogeny resolves global patterns of mushroom evolution.</title>
        <authorList>
            <person name="Varga T."/>
            <person name="Krizsan K."/>
            <person name="Foldi C."/>
            <person name="Dima B."/>
            <person name="Sanchez-Garcia M."/>
            <person name="Sanchez-Ramirez S."/>
            <person name="Szollosi G.J."/>
            <person name="Szarkandi J.G."/>
            <person name="Papp V."/>
            <person name="Albert L."/>
            <person name="Andreopoulos W."/>
            <person name="Angelini C."/>
            <person name="Antonin V."/>
            <person name="Barry K.W."/>
            <person name="Bougher N.L."/>
            <person name="Buchanan P."/>
            <person name="Buyck B."/>
            <person name="Bense V."/>
            <person name="Catcheside P."/>
            <person name="Chovatia M."/>
            <person name="Cooper J."/>
            <person name="Damon W."/>
            <person name="Desjardin D."/>
            <person name="Finy P."/>
            <person name="Geml J."/>
            <person name="Haridas S."/>
            <person name="Hughes K."/>
            <person name="Justo A."/>
            <person name="Karasinski D."/>
            <person name="Kautmanova I."/>
            <person name="Kiss B."/>
            <person name="Kocsube S."/>
            <person name="Kotiranta H."/>
            <person name="LaButti K.M."/>
            <person name="Lechner B.E."/>
            <person name="Liimatainen K."/>
            <person name="Lipzen A."/>
            <person name="Lukacs Z."/>
            <person name="Mihaltcheva S."/>
            <person name="Morgado L.N."/>
            <person name="Niskanen T."/>
            <person name="Noordeloos M.E."/>
            <person name="Ohm R.A."/>
            <person name="Ortiz-Santana B."/>
            <person name="Ovrebo C."/>
            <person name="Racz N."/>
            <person name="Riley R."/>
            <person name="Savchenko A."/>
            <person name="Shiryaev A."/>
            <person name="Soop K."/>
            <person name="Spirin V."/>
            <person name="Szebenyi C."/>
            <person name="Tomsovsky M."/>
            <person name="Tulloss R.E."/>
            <person name="Uehling J."/>
            <person name="Grigoriev I.V."/>
            <person name="Vagvolgyi C."/>
            <person name="Papp T."/>
            <person name="Martin F.M."/>
            <person name="Miettinen O."/>
            <person name="Hibbett D.S."/>
            <person name="Nagy L.G."/>
        </authorList>
    </citation>
    <scope>NUCLEOTIDE SEQUENCE [LARGE SCALE GENOMIC DNA]</scope>
    <source>
        <strain evidence="3 4">CBS 166.37</strain>
    </source>
</reference>
<dbReference type="Gene3D" id="3.40.50.1820">
    <property type="entry name" value="alpha/beta hydrolase"/>
    <property type="match status" value="1"/>
</dbReference>
<evidence type="ECO:0000313" key="3">
    <source>
        <dbReference type="EMBL" id="TFK42675.1"/>
    </source>
</evidence>
<evidence type="ECO:0000256" key="1">
    <source>
        <dbReference type="ARBA" id="ARBA00022801"/>
    </source>
</evidence>
<evidence type="ECO:0000259" key="2">
    <source>
        <dbReference type="Pfam" id="PF20434"/>
    </source>
</evidence>
<dbReference type="AlphaFoldDB" id="A0A5C3MDG1"/>
<dbReference type="EMBL" id="ML213592">
    <property type="protein sequence ID" value="TFK42675.1"/>
    <property type="molecule type" value="Genomic_DNA"/>
</dbReference>
<dbReference type="InterPro" id="IPR029058">
    <property type="entry name" value="AB_hydrolase_fold"/>
</dbReference>
<dbReference type="PANTHER" id="PTHR48081">
    <property type="entry name" value="AB HYDROLASE SUPERFAMILY PROTEIN C4A8.06C"/>
    <property type="match status" value="1"/>
</dbReference>
<organism evidence="3 4">
    <name type="scientific">Crucibulum laeve</name>
    <dbReference type="NCBI Taxonomy" id="68775"/>
    <lineage>
        <taxon>Eukaryota</taxon>
        <taxon>Fungi</taxon>
        <taxon>Dikarya</taxon>
        <taxon>Basidiomycota</taxon>
        <taxon>Agaricomycotina</taxon>
        <taxon>Agaricomycetes</taxon>
        <taxon>Agaricomycetidae</taxon>
        <taxon>Agaricales</taxon>
        <taxon>Agaricineae</taxon>
        <taxon>Nidulariaceae</taxon>
        <taxon>Crucibulum</taxon>
    </lineage>
</organism>
<feature type="domain" description="BD-FAE-like" evidence="2">
    <location>
        <begin position="22"/>
        <end position="232"/>
    </location>
</feature>
<dbReference type="SUPFAM" id="SSF53474">
    <property type="entry name" value="alpha/beta-Hydrolases"/>
    <property type="match status" value="1"/>
</dbReference>
<keyword evidence="4" id="KW-1185">Reference proteome</keyword>
<dbReference type="OrthoDB" id="6495301at2759"/>
<sequence>MEEIRDIPYVQSPHREPLREFDLYLPSLSGSQHQHVPPLICFVHGGAWRSEDKKDHSDLARKLVSFTNYAVAVPNYRLSQGPENAIRHPAHAEDILSFLNFLMTWIGPSSHPPVYDSRSLILMGHSCSAHMLSSVFLDSSSKFPSLQPTLTLLRAVKAIIMSEGIYDIDLLLSRFPDYRDWFIEGAFGKWDSYATFAAIYPLRNSDIHWLIIHSKGDTLVDLSQSMAIYNHLRQQYAAKSDTHVSSNTDSLEEDHNDILNGDEFVKIVGDFVLHLDVET</sequence>
<dbReference type="Proteomes" id="UP000308652">
    <property type="component" value="Unassembled WGS sequence"/>
</dbReference>
<keyword evidence="1 3" id="KW-0378">Hydrolase</keyword>
<proteinExistence type="predicted"/>
<dbReference type="PANTHER" id="PTHR48081:SF33">
    <property type="entry name" value="KYNURENINE FORMAMIDASE"/>
    <property type="match status" value="1"/>
</dbReference>
<dbReference type="InterPro" id="IPR049492">
    <property type="entry name" value="BD-FAE-like_dom"/>
</dbReference>
<dbReference type="STRING" id="68775.A0A5C3MDG1"/>
<accession>A0A5C3MDG1</accession>
<protein>
    <submittedName>
        <fullName evidence="3">Alpha/Beta hydrolase protein</fullName>
    </submittedName>
</protein>